<evidence type="ECO:0000313" key="3">
    <source>
        <dbReference type="Proteomes" id="UP000008694"/>
    </source>
</evidence>
<protein>
    <submittedName>
        <fullName evidence="1">Uncharacterized protein</fullName>
    </submittedName>
</protein>
<dbReference type="EMBL" id="GL348716">
    <property type="protein sequence ID" value="EFH57298.1"/>
    <property type="molecule type" value="Genomic_DNA"/>
</dbReference>
<proteinExistence type="predicted"/>
<name>B2BXK8_ARALL</name>
<evidence type="ECO:0000313" key="1">
    <source>
        <dbReference type="EMBL" id="ABW81045.1"/>
    </source>
</evidence>
<accession>B2BXK8</accession>
<dbReference type="EMBL" id="EU162608">
    <property type="protein sequence ID" value="ABW81045.1"/>
    <property type="molecule type" value="Genomic_DNA"/>
</dbReference>
<dbReference type="AlphaFoldDB" id="B2BXK8"/>
<gene>
    <name evidence="2" type="ORF">ARALYDRAFT_320701</name>
</gene>
<dbReference type="HOGENOM" id="CLU_2625336_0_0_1"/>
<reference evidence="1" key="1">
    <citation type="submission" date="2007-09" db="EMBL/GenBank/DDBJ databases">
        <title>Evolution of a short chain dehydrogenase (tropinone-reductase-like) gene family in the Brassicaceae.</title>
        <authorList>
            <person name="Schmid K.J."/>
            <person name="Navarro-Quezada A."/>
        </authorList>
    </citation>
    <scope>NUCLEOTIDE SEQUENCE</scope>
</reference>
<reference evidence="2" key="2">
    <citation type="submission" date="2009-11" db="EMBL/GenBank/DDBJ databases">
        <authorList>
            <consortium name="US DOE Joint Genome Institute (JGI-PGF)"/>
            <person name="Ottilar R."/>
            <person name="Schmutz J."/>
            <person name="Salamov A."/>
            <person name="Cheng J.F."/>
            <person name="Lucas S."/>
            <person name="Pitluck S."/>
            <person name="Gundlach H."/>
            <person name="Guo Y."/>
            <person name="Haberer G."/>
            <person name="Nasrallah J."/>
            <person name="Mayer K.F.X."/>
            <person name="van de Peer Y."/>
            <person name="Weigel D."/>
            <person name="Grigoriev I.V."/>
        </authorList>
    </citation>
    <scope>NUCLEOTIDE SEQUENCE</scope>
</reference>
<keyword evidence="3" id="KW-1185">Reference proteome</keyword>
<dbReference type="Gramene" id="fgenesh1_pm.C_scaffold_4000758">
    <property type="protein sequence ID" value="fgenesh1_pm.C_scaffold_4000758"/>
    <property type="gene ID" value="fgenesh1_pm.C_scaffold_4000758"/>
</dbReference>
<evidence type="ECO:0000313" key="2">
    <source>
        <dbReference type="EMBL" id="EFH57298.1"/>
    </source>
</evidence>
<sequence>MGRLLDIAGKSGIRNPGVQRYAKRERNERKHNNHYHTHTQHANTIEKTIWSQIMSMLYFESQKLCGLLQLWFRSRHPN</sequence>
<dbReference type="Proteomes" id="UP000008694">
    <property type="component" value="Unassembled WGS sequence"/>
</dbReference>
<reference evidence="3" key="4">
    <citation type="journal article" date="2011" name="Nat. Genet.">
        <title>The Arabidopsis lyrata genome sequence and the basis of rapid genome size change.</title>
        <authorList>
            <person name="Hu T.T."/>
            <person name="Pattyn P."/>
            <person name="Bakker E.G."/>
            <person name="Cao J."/>
            <person name="Cheng J.-F."/>
            <person name="Clark R.M."/>
            <person name="Fahlgren N."/>
            <person name="Fawcett J.A."/>
            <person name="Grimwood J."/>
            <person name="Gundlach H."/>
            <person name="Haberer G."/>
            <person name="Hollister J.D."/>
            <person name="Ossowski S."/>
            <person name="Ottilar R.P."/>
            <person name="Salamov A.A."/>
            <person name="Schneeberger K."/>
            <person name="Spannagl M."/>
            <person name="Wang X."/>
            <person name="Yang L."/>
            <person name="Nasrallah M.E."/>
            <person name="Bergelson J."/>
            <person name="Carrington J.C."/>
            <person name="Gaut B.S."/>
            <person name="Schmutz J."/>
            <person name="Mayer K.F.X."/>
            <person name="Van de Peer Y."/>
            <person name="Grigoriev I.V."/>
            <person name="Nordborg M."/>
            <person name="Weigel D."/>
            <person name="Guo Y.-L."/>
        </authorList>
    </citation>
    <scope>NUCLEOTIDE SEQUENCE [LARGE SCALE GENOMIC DNA]</scope>
    <source>
        <strain evidence="3">cv. MN47</strain>
    </source>
</reference>
<organism evidence="1">
    <name type="scientific">Arabidopsis lyrata subsp. lyrata</name>
    <name type="common">Lyre-leaved rock-cress</name>
    <dbReference type="NCBI Taxonomy" id="81972"/>
    <lineage>
        <taxon>Eukaryota</taxon>
        <taxon>Viridiplantae</taxon>
        <taxon>Streptophyta</taxon>
        <taxon>Embryophyta</taxon>
        <taxon>Tracheophyta</taxon>
        <taxon>Spermatophyta</taxon>
        <taxon>Magnoliopsida</taxon>
        <taxon>eudicotyledons</taxon>
        <taxon>Gunneridae</taxon>
        <taxon>Pentapetalae</taxon>
        <taxon>rosids</taxon>
        <taxon>malvids</taxon>
        <taxon>Brassicales</taxon>
        <taxon>Brassicaceae</taxon>
        <taxon>Camelineae</taxon>
        <taxon>Arabidopsis</taxon>
    </lineage>
</organism>
<reference evidence="2" key="3">
    <citation type="submission" date="2010-06" db="EMBL/GenBank/DDBJ databases">
        <title>The basis of rapid genome size change in Arabidopsis.</title>
        <authorList>
            <consortium name="US DOE Joint Genome Institute (JGI-PGF)"/>
            <person name="Bakker E."/>
            <person name="Bergelson J."/>
            <person name="Cheng J.Fang."/>
            <person name="Clark R.M."/>
            <person name="Fawcett J."/>
            <person name="Gaut B."/>
            <person name="Grigoriev I."/>
            <person name="Gundlach H."/>
            <person name="Guo Y."/>
            <person name="Haberer G."/>
            <person name="Hollister J."/>
            <person name="Hu T.T."/>
            <person name="Mayer K.F.X."/>
            <person name="Nasrallah J."/>
            <person name="Nordborg M."/>
            <person name="Otillar R."/>
            <person name="Pattyn P."/>
            <person name="Schmutz J."/>
            <person name="Spannagl M."/>
            <person name="van de Peer Y."/>
            <person name="Wang X."/>
            <person name="Weigel D."/>
            <person name="Yang L."/>
        </authorList>
    </citation>
    <scope>NUCLEOTIDE SEQUENCE</scope>
</reference>